<feature type="domain" description="UspA" evidence="2">
    <location>
        <begin position="1"/>
        <end position="142"/>
    </location>
</feature>
<organism evidence="3 4">
    <name type="scientific">Oceanomicrobium pacificus</name>
    <dbReference type="NCBI Taxonomy" id="2692916"/>
    <lineage>
        <taxon>Bacteria</taxon>
        <taxon>Pseudomonadati</taxon>
        <taxon>Pseudomonadota</taxon>
        <taxon>Alphaproteobacteria</taxon>
        <taxon>Rhodobacterales</taxon>
        <taxon>Paracoccaceae</taxon>
        <taxon>Oceanomicrobium</taxon>
    </lineage>
</organism>
<dbReference type="Proteomes" id="UP000436016">
    <property type="component" value="Unassembled WGS sequence"/>
</dbReference>
<evidence type="ECO:0000259" key="2">
    <source>
        <dbReference type="Pfam" id="PF00582"/>
    </source>
</evidence>
<dbReference type="PANTHER" id="PTHR46268:SF6">
    <property type="entry name" value="UNIVERSAL STRESS PROTEIN UP12"/>
    <property type="match status" value="1"/>
</dbReference>
<dbReference type="PANTHER" id="PTHR46268">
    <property type="entry name" value="STRESS RESPONSE PROTEIN NHAX"/>
    <property type="match status" value="1"/>
</dbReference>
<comment type="caution">
    <text evidence="3">The sequence shown here is derived from an EMBL/GenBank/DDBJ whole genome shotgun (WGS) entry which is preliminary data.</text>
</comment>
<dbReference type="InterPro" id="IPR014729">
    <property type="entry name" value="Rossmann-like_a/b/a_fold"/>
</dbReference>
<sequence>MFKDILLALDLTHEESWDKALPIAVDLTRAGGGTLRVFSIVPDFGMTIVRDFFPKNFEEDALRHAKEQLAELAAQNIPDGVDYTVHIGHGSIPERIMAKAAELGVDLIVMSAHHPDHHRELRVGSHADRIARRSPVSVLVVRD</sequence>
<dbReference type="AlphaFoldDB" id="A0A6B0TTJ4"/>
<gene>
    <name evidence="3" type="ORF">GSH16_03775</name>
</gene>
<dbReference type="PRINTS" id="PR01438">
    <property type="entry name" value="UNVRSLSTRESS"/>
</dbReference>
<name>A0A6B0TTJ4_9RHOB</name>
<dbReference type="Gene3D" id="3.40.50.620">
    <property type="entry name" value="HUPs"/>
    <property type="match status" value="1"/>
</dbReference>
<evidence type="ECO:0000313" key="4">
    <source>
        <dbReference type="Proteomes" id="UP000436016"/>
    </source>
</evidence>
<dbReference type="Pfam" id="PF00582">
    <property type="entry name" value="Usp"/>
    <property type="match status" value="1"/>
</dbReference>
<dbReference type="EMBL" id="WUWG01000001">
    <property type="protein sequence ID" value="MXU64554.1"/>
    <property type="molecule type" value="Genomic_DNA"/>
</dbReference>
<dbReference type="InterPro" id="IPR006015">
    <property type="entry name" value="Universal_stress_UspA"/>
</dbReference>
<protein>
    <submittedName>
        <fullName evidence="3">Universal stress protein</fullName>
    </submittedName>
</protein>
<proteinExistence type="inferred from homology"/>
<dbReference type="RefSeq" id="WP_160852049.1">
    <property type="nucleotide sequence ID" value="NZ_WUWG01000001.1"/>
</dbReference>
<keyword evidence="4" id="KW-1185">Reference proteome</keyword>
<comment type="similarity">
    <text evidence="1">Belongs to the universal stress protein A family.</text>
</comment>
<evidence type="ECO:0000313" key="3">
    <source>
        <dbReference type="EMBL" id="MXU64554.1"/>
    </source>
</evidence>
<dbReference type="InterPro" id="IPR006016">
    <property type="entry name" value="UspA"/>
</dbReference>
<dbReference type="CDD" id="cd00293">
    <property type="entry name" value="USP-like"/>
    <property type="match status" value="1"/>
</dbReference>
<reference evidence="3 4" key="1">
    <citation type="submission" date="2019-12" db="EMBL/GenBank/DDBJ databases">
        <title>Strain KN286 was isolated from seawater, which was collected from Caroline Seamount in the tropical western Pacific.</title>
        <authorList>
            <person name="Wang Q."/>
        </authorList>
    </citation>
    <scope>NUCLEOTIDE SEQUENCE [LARGE SCALE GENOMIC DNA]</scope>
    <source>
        <strain evidence="3 4">KN286</strain>
    </source>
</reference>
<dbReference type="SUPFAM" id="SSF52402">
    <property type="entry name" value="Adenine nucleotide alpha hydrolases-like"/>
    <property type="match status" value="1"/>
</dbReference>
<evidence type="ECO:0000256" key="1">
    <source>
        <dbReference type="ARBA" id="ARBA00008791"/>
    </source>
</evidence>
<accession>A0A6B0TTJ4</accession>